<dbReference type="Proteomes" id="UP000277294">
    <property type="component" value="Unassembled WGS sequence"/>
</dbReference>
<dbReference type="SUPFAM" id="SSF51395">
    <property type="entry name" value="FMN-linked oxidoreductases"/>
    <property type="match status" value="1"/>
</dbReference>
<sequence length="388" mass="43064">MSNLKKYLNIEDLRQEARRILPRGVFEYMDSGSEDLVSLANNREAFRLVKMYSRIMNDVSSMDLATSLFGQPVSLPLAVAPTAISGLCWYEGEVELARAARDVGVPFILSTNSITPLEKVAREAGGNLWFQLYMWRERELSYRLVERARDSGYNTLLVSADFGRGSLREKIKRNGFSVPYRISARSVADMLMHPRWFALVMLRYMMTSGMPRNENFPEEYKVRITADPTARSALRADSLVWEDVDRLRARWQGPLLVKGVMHPEDARLALQHGADGIVVSNHGGRNMDSSIASIDVLPEIVDAVGGRMTVILDSGVRRGSDIAKAIAMGADSVLVGRAPLYGVTVGGKEGAKRALALLANELEKTMAFLGCRAIDELNRGLIARPRLS</sequence>
<organism evidence="9 10">
    <name type="scientific">Pigmentiphaga humi</name>
    <dbReference type="NCBI Taxonomy" id="2478468"/>
    <lineage>
        <taxon>Bacteria</taxon>
        <taxon>Pseudomonadati</taxon>
        <taxon>Pseudomonadota</taxon>
        <taxon>Betaproteobacteria</taxon>
        <taxon>Burkholderiales</taxon>
        <taxon>Alcaligenaceae</taxon>
        <taxon>Pigmentiphaga</taxon>
    </lineage>
</organism>
<feature type="binding site" evidence="7">
    <location>
        <position position="258"/>
    </location>
    <ligand>
        <name>FMN</name>
        <dbReference type="ChEBI" id="CHEBI:58210"/>
    </ligand>
</feature>
<protein>
    <submittedName>
        <fullName evidence="9">(S)-mandelate dehydrogenase</fullName>
        <ecNumber evidence="9">1.1.99.31</ecNumber>
    </submittedName>
</protein>
<feature type="binding site" evidence="7">
    <location>
        <begin position="336"/>
        <end position="337"/>
    </location>
    <ligand>
        <name>FMN</name>
        <dbReference type="ChEBI" id="CHEBI:58210"/>
    </ligand>
</feature>
<evidence type="ECO:0000256" key="5">
    <source>
        <dbReference type="ARBA" id="ARBA00024042"/>
    </source>
</evidence>
<dbReference type="PIRSF" id="PIRSF000138">
    <property type="entry name" value="Al-hdrx_acd_dh"/>
    <property type="match status" value="1"/>
</dbReference>
<feature type="binding site" evidence="7">
    <location>
        <position position="28"/>
    </location>
    <ligand>
        <name>glyoxylate</name>
        <dbReference type="ChEBI" id="CHEBI:36655"/>
    </ligand>
</feature>
<evidence type="ECO:0000256" key="1">
    <source>
        <dbReference type="ARBA" id="ARBA00001917"/>
    </source>
</evidence>
<comment type="similarity">
    <text evidence="5">Belongs to the FMN-dependent alpha-hydroxy acid dehydrogenase family.</text>
</comment>
<feature type="binding site" evidence="7">
    <location>
        <position position="285"/>
    </location>
    <ligand>
        <name>glyoxylate</name>
        <dbReference type="ChEBI" id="CHEBI:36655"/>
    </ligand>
</feature>
<proteinExistence type="inferred from homology"/>
<dbReference type="Gene3D" id="3.20.20.70">
    <property type="entry name" value="Aldolase class I"/>
    <property type="match status" value="1"/>
</dbReference>
<reference evidence="9 10" key="1">
    <citation type="submission" date="2018-10" db="EMBL/GenBank/DDBJ databases">
        <authorList>
            <person name="Criscuolo A."/>
        </authorList>
    </citation>
    <scope>NUCLEOTIDE SEQUENCE [LARGE SCALE GENOMIC DNA]</scope>
    <source>
        <strain evidence="9">DnA1</strain>
    </source>
</reference>
<dbReference type="InterPro" id="IPR012133">
    <property type="entry name" value="Alpha-hydoxy_acid_DH_FMN"/>
</dbReference>
<feature type="binding site" evidence="7">
    <location>
        <position position="133"/>
    </location>
    <ligand>
        <name>glyoxylate</name>
        <dbReference type="ChEBI" id="CHEBI:36655"/>
    </ligand>
</feature>
<evidence type="ECO:0000256" key="2">
    <source>
        <dbReference type="ARBA" id="ARBA00022630"/>
    </source>
</evidence>
<evidence type="ECO:0000313" key="10">
    <source>
        <dbReference type="Proteomes" id="UP000277294"/>
    </source>
</evidence>
<dbReference type="AlphaFoldDB" id="A0A3P4B2P4"/>
<feature type="binding site" evidence="7">
    <location>
        <begin position="313"/>
        <end position="317"/>
    </location>
    <ligand>
        <name>FMN</name>
        <dbReference type="ChEBI" id="CHEBI:58210"/>
    </ligand>
</feature>
<dbReference type="FunFam" id="3.20.20.70:FF:000029">
    <property type="entry name" value="L-lactate dehydrogenase"/>
    <property type="match status" value="1"/>
</dbReference>
<dbReference type="GO" id="GO:0009060">
    <property type="term" value="P:aerobic respiration"/>
    <property type="evidence" value="ECO:0007669"/>
    <property type="project" value="TreeGrafter"/>
</dbReference>
<dbReference type="Pfam" id="PF01070">
    <property type="entry name" value="FMN_dh"/>
    <property type="match status" value="1"/>
</dbReference>
<accession>A0A3P4B2P4</accession>
<feature type="binding site" evidence="7">
    <location>
        <position position="168"/>
    </location>
    <ligand>
        <name>glyoxylate</name>
        <dbReference type="ChEBI" id="CHEBI:36655"/>
    </ligand>
</feature>
<feature type="binding site" evidence="7">
    <location>
        <begin position="81"/>
        <end position="83"/>
    </location>
    <ligand>
        <name>FMN</name>
        <dbReference type="ChEBI" id="CHEBI:58210"/>
    </ligand>
</feature>
<keyword evidence="4 9" id="KW-0560">Oxidoreductase</keyword>
<dbReference type="RefSeq" id="WP_124080077.1">
    <property type="nucleotide sequence ID" value="NZ_UWPJ01000022.1"/>
</dbReference>
<dbReference type="InterPro" id="IPR037396">
    <property type="entry name" value="FMN_HAD"/>
</dbReference>
<dbReference type="PANTHER" id="PTHR10578">
    <property type="entry name" value="S -2-HYDROXY-ACID OXIDASE-RELATED"/>
    <property type="match status" value="1"/>
</dbReference>
<feature type="binding site" evidence="7">
    <location>
        <position position="280"/>
    </location>
    <ligand>
        <name>FMN</name>
        <dbReference type="ChEBI" id="CHEBI:58210"/>
    </ligand>
</feature>
<evidence type="ECO:0000256" key="6">
    <source>
        <dbReference type="PIRSR" id="PIRSR000138-1"/>
    </source>
</evidence>
<dbReference type="EMBL" id="UWPJ01000022">
    <property type="protein sequence ID" value="VCU70559.1"/>
    <property type="molecule type" value="Genomic_DNA"/>
</dbReference>
<name>A0A3P4B2P4_9BURK</name>
<dbReference type="PANTHER" id="PTHR10578:SF107">
    <property type="entry name" value="2-HYDROXYACID OXIDASE 1"/>
    <property type="match status" value="1"/>
</dbReference>
<keyword evidence="10" id="KW-1185">Reference proteome</keyword>
<gene>
    <name evidence="9" type="primary">mdlB_2</name>
    <name evidence="9" type="ORF">PIGHUM_02635</name>
</gene>
<feature type="binding site" evidence="7">
    <location>
        <position position="282"/>
    </location>
    <ligand>
        <name>glyoxylate</name>
        <dbReference type="ChEBI" id="CHEBI:36655"/>
    </ligand>
</feature>
<feature type="domain" description="FMN hydroxy acid dehydrogenase" evidence="8">
    <location>
        <begin position="2"/>
        <end position="387"/>
    </location>
</feature>
<dbReference type="PROSITE" id="PS51349">
    <property type="entry name" value="FMN_HYDROXY_ACID_DH_2"/>
    <property type="match status" value="1"/>
</dbReference>
<evidence type="ECO:0000259" key="8">
    <source>
        <dbReference type="PROSITE" id="PS51349"/>
    </source>
</evidence>
<evidence type="ECO:0000256" key="3">
    <source>
        <dbReference type="ARBA" id="ARBA00022643"/>
    </source>
</evidence>
<dbReference type="GO" id="GO:0005886">
    <property type="term" value="C:plasma membrane"/>
    <property type="evidence" value="ECO:0007669"/>
    <property type="project" value="TreeGrafter"/>
</dbReference>
<dbReference type="GO" id="GO:0033720">
    <property type="term" value="F:(S)-mandelate dehydrogenase activity"/>
    <property type="evidence" value="ECO:0007669"/>
    <property type="project" value="UniProtKB-EC"/>
</dbReference>
<dbReference type="GO" id="GO:0010181">
    <property type="term" value="F:FMN binding"/>
    <property type="evidence" value="ECO:0007669"/>
    <property type="project" value="InterPro"/>
</dbReference>
<dbReference type="CDD" id="cd02809">
    <property type="entry name" value="alpha_hydroxyacid_oxid_FMN"/>
    <property type="match status" value="1"/>
</dbReference>
<feature type="active site" description="Proton acceptor" evidence="6">
    <location>
        <position position="282"/>
    </location>
</feature>
<dbReference type="OrthoDB" id="8717062at2"/>
<keyword evidence="3 7" id="KW-0288">FMN</keyword>
<keyword evidence="2 7" id="KW-0285">Flavoprotein</keyword>
<feature type="binding site" evidence="7">
    <location>
        <position position="110"/>
    </location>
    <ligand>
        <name>FMN</name>
        <dbReference type="ChEBI" id="CHEBI:58210"/>
    </ligand>
</feature>
<comment type="cofactor">
    <cofactor evidence="1">
        <name>FMN</name>
        <dbReference type="ChEBI" id="CHEBI:58210"/>
    </cofactor>
</comment>
<evidence type="ECO:0000256" key="7">
    <source>
        <dbReference type="PIRSR" id="PIRSR000138-2"/>
    </source>
</evidence>
<evidence type="ECO:0000313" key="9">
    <source>
        <dbReference type="EMBL" id="VCU70559.1"/>
    </source>
</evidence>
<feature type="binding site" evidence="7">
    <location>
        <position position="131"/>
    </location>
    <ligand>
        <name>FMN</name>
        <dbReference type="ChEBI" id="CHEBI:58210"/>
    </ligand>
</feature>
<dbReference type="InterPro" id="IPR000262">
    <property type="entry name" value="FMN-dep_DH"/>
</dbReference>
<dbReference type="InterPro" id="IPR013785">
    <property type="entry name" value="Aldolase_TIM"/>
</dbReference>
<evidence type="ECO:0000256" key="4">
    <source>
        <dbReference type="ARBA" id="ARBA00023002"/>
    </source>
</evidence>
<dbReference type="GO" id="GO:0004459">
    <property type="term" value="F:L-lactate dehydrogenase (NAD+) activity"/>
    <property type="evidence" value="ECO:0007669"/>
    <property type="project" value="TreeGrafter"/>
</dbReference>
<dbReference type="EC" id="1.1.99.31" evidence="9"/>